<keyword evidence="2" id="KW-1185">Reference proteome</keyword>
<dbReference type="EMBL" id="AZIL01001175">
    <property type="protein sequence ID" value="EWM24641.1"/>
    <property type="molecule type" value="Genomic_DNA"/>
</dbReference>
<dbReference type="AlphaFoldDB" id="W7TVK7"/>
<evidence type="ECO:0000313" key="1">
    <source>
        <dbReference type="EMBL" id="EWM24641.1"/>
    </source>
</evidence>
<reference evidence="1 2" key="1">
    <citation type="journal article" date="2014" name="Mol. Plant">
        <title>Chromosome Scale Genome Assembly and Transcriptome Profiling of Nannochloropsis gaditana in Nitrogen Depletion.</title>
        <authorList>
            <person name="Corteggiani Carpinelli E."/>
            <person name="Telatin A."/>
            <person name="Vitulo N."/>
            <person name="Forcato C."/>
            <person name="D'Angelo M."/>
            <person name="Schiavon R."/>
            <person name="Vezzi A."/>
            <person name="Giacometti G.M."/>
            <person name="Morosinotto T."/>
            <person name="Valle G."/>
        </authorList>
    </citation>
    <scope>NUCLEOTIDE SEQUENCE [LARGE SCALE GENOMIC DNA]</scope>
    <source>
        <strain evidence="1 2">B-31</strain>
    </source>
</reference>
<sequence>MEMRASCRGGRKCMSSENGNVKTYKGRGKSGAKRGRNEQWFEAFTRCRTLFGTFVDLMVYRQDVLNGSLVATYRAGPLKHVITGVEDEGGRKSRSMISGCRRHQSVESFTSRLMVQNAGEKDGNGTLCKWTSNDWTGARLKNSSLRALHSYRRFSDFEGKTPFEMIKV</sequence>
<gene>
    <name evidence="1" type="ORF">Naga_100055g31</name>
</gene>
<dbReference type="Proteomes" id="UP000019335">
    <property type="component" value="Chromosome 13"/>
</dbReference>
<organism evidence="1 2">
    <name type="scientific">Nannochloropsis gaditana</name>
    <dbReference type="NCBI Taxonomy" id="72520"/>
    <lineage>
        <taxon>Eukaryota</taxon>
        <taxon>Sar</taxon>
        <taxon>Stramenopiles</taxon>
        <taxon>Ochrophyta</taxon>
        <taxon>Eustigmatophyceae</taxon>
        <taxon>Eustigmatales</taxon>
        <taxon>Monodopsidaceae</taxon>
        <taxon>Nannochloropsis</taxon>
    </lineage>
</organism>
<protein>
    <submittedName>
        <fullName evidence="1">Uncharacterized protein</fullName>
    </submittedName>
</protein>
<name>W7TVK7_9STRA</name>
<accession>W7TVK7</accession>
<evidence type="ECO:0000313" key="2">
    <source>
        <dbReference type="Proteomes" id="UP000019335"/>
    </source>
</evidence>
<comment type="caution">
    <text evidence="1">The sequence shown here is derived from an EMBL/GenBank/DDBJ whole genome shotgun (WGS) entry which is preliminary data.</text>
</comment>
<proteinExistence type="predicted"/>